<dbReference type="GeneID" id="101587002"/>
<dbReference type="InterPro" id="IPR024843">
    <property type="entry name" value="Dapper"/>
</dbReference>
<comment type="similarity">
    <text evidence="1">Belongs to the dapper family.</text>
</comment>
<dbReference type="OrthoDB" id="9886203at2759"/>
<dbReference type="PANTHER" id="PTHR15919:SF1">
    <property type="entry name" value="DAPPER HOMOLOG 3"/>
    <property type="match status" value="1"/>
</dbReference>
<dbReference type="FunCoup" id="A0A6P3VDL8">
    <property type="interactions" value="348"/>
</dbReference>
<dbReference type="GO" id="GO:0005737">
    <property type="term" value="C:cytoplasm"/>
    <property type="evidence" value="ECO:0007669"/>
    <property type="project" value="TreeGrafter"/>
</dbReference>
<name>A0A6P3VDL8_OCTDE</name>
<feature type="region of interest" description="Disordered" evidence="3">
    <location>
        <begin position="262"/>
        <end position="311"/>
    </location>
</feature>
<gene>
    <name evidence="5" type="primary">Dact3</name>
</gene>
<organism evidence="4 5">
    <name type="scientific">Octodon degus</name>
    <name type="common">Degu</name>
    <name type="synonym">Sciurus degus</name>
    <dbReference type="NCBI Taxonomy" id="10160"/>
    <lineage>
        <taxon>Eukaryota</taxon>
        <taxon>Metazoa</taxon>
        <taxon>Chordata</taxon>
        <taxon>Craniata</taxon>
        <taxon>Vertebrata</taxon>
        <taxon>Euteleostomi</taxon>
        <taxon>Mammalia</taxon>
        <taxon>Eutheria</taxon>
        <taxon>Euarchontoglires</taxon>
        <taxon>Glires</taxon>
        <taxon>Rodentia</taxon>
        <taxon>Hystricomorpha</taxon>
        <taxon>Octodontidae</taxon>
        <taxon>Octodon</taxon>
    </lineage>
</organism>
<dbReference type="PANTHER" id="PTHR15919">
    <property type="entry name" value="DAPPER-RELATED"/>
    <property type="match status" value="1"/>
</dbReference>
<keyword evidence="4" id="KW-1185">Reference proteome</keyword>
<accession>A0A6P3VDL8</accession>
<feature type="region of interest" description="Disordered" evidence="3">
    <location>
        <begin position="50"/>
        <end position="76"/>
    </location>
</feature>
<evidence type="ECO:0000256" key="1">
    <source>
        <dbReference type="ARBA" id="ARBA00010807"/>
    </source>
</evidence>
<evidence type="ECO:0000313" key="5">
    <source>
        <dbReference type="RefSeq" id="XP_012373051.1"/>
    </source>
</evidence>
<feature type="region of interest" description="Disordered" evidence="3">
    <location>
        <begin position="102"/>
        <end position="249"/>
    </location>
</feature>
<feature type="compositionally biased region" description="Acidic residues" evidence="3">
    <location>
        <begin position="56"/>
        <end position="69"/>
    </location>
</feature>
<reference evidence="5" key="1">
    <citation type="submission" date="2025-08" db="UniProtKB">
        <authorList>
            <consortium name="RefSeq"/>
        </authorList>
    </citation>
    <scope>IDENTIFICATION</scope>
</reference>
<protein>
    <submittedName>
        <fullName evidence="5">Dapper homolog 3</fullName>
    </submittedName>
</protein>
<feature type="compositionally biased region" description="Low complexity" evidence="3">
    <location>
        <begin position="120"/>
        <end position="138"/>
    </location>
</feature>
<feature type="compositionally biased region" description="Gly residues" evidence="3">
    <location>
        <begin position="272"/>
        <end position="281"/>
    </location>
</feature>
<proteinExistence type="inferred from homology"/>
<dbReference type="Pfam" id="PF15268">
    <property type="entry name" value="Dapper"/>
    <property type="match status" value="2"/>
</dbReference>
<feature type="compositionally biased region" description="Low complexity" evidence="3">
    <location>
        <begin position="282"/>
        <end position="304"/>
    </location>
</feature>
<keyword evidence="2" id="KW-0175">Coiled coil</keyword>
<dbReference type="AlphaFoldDB" id="A0A6P3VDL8"/>
<dbReference type="CTD" id="147906"/>
<evidence type="ECO:0000256" key="3">
    <source>
        <dbReference type="SAM" id="MobiDB-lite"/>
    </source>
</evidence>
<evidence type="ECO:0000313" key="4">
    <source>
        <dbReference type="Proteomes" id="UP000515203"/>
    </source>
</evidence>
<feature type="compositionally biased region" description="Low complexity" evidence="3">
    <location>
        <begin position="262"/>
        <end position="271"/>
    </location>
</feature>
<dbReference type="GO" id="GO:0090090">
    <property type="term" value="P:negative regulation of canonical Wnt signaling pathway"/>
    <property type="evidence" value="ECO:0007669"/>
    <property type="project" value="TreeGrafter"/>
</dbReference>
<sequence>MIRAFSFPVSPERGRLRGWLEGSLAGLCELHWLRERQEYRVQQALRLAQPGMGGAEAEDEEDAEEDEDAAAARRAAAALEEQLEALPGLIWDLGQQLGDLSLESGGLDQESGRSSGFYEDPSSTGGPDSPPSTFCGDSGFSGSGSYGRLGPSEPRGIYASERPKSLGDASPSTPESVGARAAVPRSYSAPYPTAAGSAGPDVCSSAERRARAGPFLTPSPLHAVALRSPRPCGRSPVNSPDPSAPQRRLLYGCAGSDSECSAGRLGPLGRRGPPGGVGGAYGESESSASEGESPAFSSASSDSDGSGGLVWPQQLVAATAASGGGAGGGGPAGPAKVFVKIKASHALKKKILRFRSGSLKVMTTV</sequence>
<dbReference type="Proteomes" id="UP000515203">
    <property type="component" value="Unplaced"/>
</dbReference>
<dbReference type="InParanoid" id="A0A6P3VDL8"/>
<dbReference type="RefSeq" id="XP_012373051.1">
    <property type="nucleotide sequence ID" value="XM_012517597.2"/>
</dbReference>
<evidence type="ECO:0000256" key="2">
    <source>
        <dbReference type="ARBA" id="ARBA00023054"/>
    </source>
</evidence>